<organism evidence="10 11">
    <name type="scientific">Oopsacas minuta</name>
    <dbReference type="NCBI Taxonomy" id="111878"/>
    <lineage>
        <taxon>Eukaryota</taxon>
        <taxon>Metazoa</taxon>
        <taxon>Porifera</taxon>
        <taxon>Hexactinellida</taxon>
        <taxon>Hexasterophora</taxon>
        <taxon>Lyssacinosida</taxon>
        <taxon>Leucopsacidae</taxon>
        <taxon>Oopsacas</taxon>
    </lineage>
</organism>
<keyword evidence="4" id="KW-0862">Zinc</keyword>
<feature type="domain" description="DWNN" evidence="9">
    <location>
        <begin position="1"/>
        <end position="36"/>
    </location>
</feature>
<keyword evidence="5" id="KW-0539">Nucleus</keyword>
<dbReference type="SUPFAM" id="SSF57756">
    <property type="entry name" value="Retrovirus zinc finger-like domains"/>
    <property type="match status" value="1"/>
</dbReference>
<gene>
    <name evidence="10" type="ORF">LOD99_2033</name>
</gene>
<dbReference type="GO" id="GO:0003676">
    <property type="term" value="F:nucleic acid binding"/>
    <property type="evidence" value="ECO:0007669"/>
    <property type="project" value="InterPro"/>
</dbReference>
<feature type="domain" description="CCHC-type" evidence="8">
    <location>
        <begin position="106"/>
        <end position="121"/>
    </location>
</feature>
<keyword evidence="3 6" id="KW-0863">Zinc-finger</keyword>
<dbReference type="Gene3D" id="3.10.20.90">
    <property type="entry name" value="Phosphatidylinositol 3-kinase Catalytic Subunit, Chain A, domain 1"/>
    <property type="match status" value="1"/>
</dbReference>
<dbReference type="GO" id="GO:0006511">
    <property type="term" value="P:ubiquitin-dependent protein catabolic process"/>
    <property type="evidence" value="ECO:0007669"/>
    <property type="project" value="TreeGrafter"/>
</dbReference>
<evidence type="ECO:0000313" key="10">
    <source>
        <dbReference type="EMBL" id="KAI6655534.1"/>
    </source>
</evidence>
<dbReference type="InterPro" id="IPR036875">
    <property type="entry name" value="Znf_CCHC_sf"/>
</dbReference>
<evidence type="ECO:0000256" key="4">
    <source>
        <dbReference type="ARBA" id="ARBA00022833"/>
    </source>
</evidence>
<dbReference type="GO" id="GO:0016567">
    <property type="term" value="P:protein ubiquitination"/>
    <property type="evidence" value="ECO:0007669"/>
    <property type="project" value="InterPro"/>
</dbReference>
<keyword evidence="11" id="KW-1185">Reference proteome</keyword>
<feature type="domain" description="RING-type" evidence="7">
    <location>
        <begin position="207"/>
        <end position="245"/>
    </location>
</feature>
<reference evidence="10 11" key="1">
    <citation type="journal article" date="2023" name="BMC Biol.">
        <title>The compact genome of the sponge Oopsacas minuta (Hexactinellida) is lacking key metazoan core genes.</title>
        <authorList>
            <person name="Santini S."/>
            <person name="Schenkelaars Q."/>
            <person name="Jourda C."/>
            <person name="Duchesne M."/>
            <person name="Belahbib H."/>
            <person name="Rocher C."/>
            <person name="Selva M."/>
            <person name="Riesgo A."/>
            <person name="Vervoort M."/>
            <person name="Leys S.P."/>
            <person name="Kodjabachian L."/>
            <person name="Le Bivic A."/>
            <person name="Borchiellini C."/>
            <person name="Claverie J.M."/>
            <person name="Renard E."/>
        </authorList>
    </citation>
    <scope>NUCLEOTIDE SEQUENCE [LARGE SCALE GENOMIC DNA]</scope>
    <source>
        <strain evidence="10">SPO-2</strain>
    </source>
</reference>
<sequence>MNHTPLEIINAQNKRVYLEETEMIQRNVSVIVKRIPPPKTNLSSKVIIANQKRRAEKDISDRIKSSTVDIGNQEADLFNIDKSEDYKIQKMMNQTGLLVKIDNSIRCYTCGRSGHYKDKCPLLHKDSNSNNVKIKRPKGIPSSMLETIPGDSIDRNNIKEGVYVNRRGDYVIPIVDKPVLAKRPKYAITKDLSNANPSHSIPKELQCKLCHRLVIDAVSIQCCDNSFCDECIRNYLIDNNFHCPLKTCRKGDSFPDDLIPNIRLRKAVKHFLSKTDEEKHNTNVYLAHDSNSIDKNDTLSKVEDGIGTESLGEDSIIDPSLEAKPQEVNLGNNNNMKNSKIPPQPLFLDSHTFEKDSEYLSTIETINSDSRIPDKELQSNTHTNSKSQLYPLLTEEEFYFQQALYRKK</sequence>
<dbReference type="PANTHER" id="PTHR15439:SF0">
    <property type="entry name" value="CELL DIVISION CYCLE AND APOPTOSIS REGULATOR PROTEIN 1-RELATED"/>
    <property type="match status" value="1"/>
</dbReference>
<evidence type="ECO:0000259" key="7">
    <source>
        <dbReference type="PROSITE" id="PS50089"/>
    </source>
</evidence>
<dbReference type="Gene3D" id="3.30.40.10">
    <property type="entry name" value="Zinc/RING finger domain, C3HC4 (zinc finger)"/>
    <property type="match status" value="1"/>
</dbReference>
<dbReference type="SUPFAM" id="SSF57850">
    <property type="entry name" value="RING/U-box"/>
    <property type="match status" value="1"/>
</dbReference>
<dbReference type="Proteomes" id="UP001165289">
    <property type="component" value="Unassembled WGS sequence"/>
</dbReference>
<evidence type="ECO:0000256" key="5">
    <source>
        <dbReference type="ARBA" id="ARBA00023242"/>
    </source>
</evidence>
<dbReference type="InterPro" id="IPR014891">
    <property type="entry name" value="DWNN_domain"/>
</dbReference>
<evidence type="ECO:0000256" key="3">
    <source>
        <dbReference type="ARBA" id="ARBA00022771"/>
    </source>
</evidence>
<evidence type="ECO:0000259" key="8">
    <source>
        <dbReference type="PROSITE" id="PS50158"/>
    </source>
</evidence>
<dbReference type="Pfam" id="PF08783">
    <property type="entry name" value="DWNN"/>
    <property type="match status" value="1"/>
</dbReference>
<accession>A0AAV7K4Z9</accession>
<dbReference type="InterPro" id="IPR013083">
    <property type="entry name" value="Znf_RING/FYVE/PHD"/>
</dbReference>
<dbReference type="GO" id="GO:0005634">
    <property type="term" value="C:nucleus"/>
    <property type="evidence" value="ECO:0007669"/>
    <property type="project" value="UniProtKB-SubCell"/>
</dbReference>
<keyword evidence="2" id="KW-0479">Metal-binding</keyword>
<protein>
    <recommendedName>
        <fullName evidence="12">CCHC-type domain-containing protein</fullName>
    </recommendedName>
</protein>
<dbReference type="AlphaFoldDB" id="A0AAV7K4Z9"/>
<name>A0AAV7K4Z9_9METZ</name>
<dbReference type="GO" id="GO:0061630">
    <property type="term" value="F:ubiquitin protein ligase activity"/>
    <property type="evidence" value="ECO:0007669"/>
    <property type="project" value="InterPro"/>
</dbReference>
<dbReference type="InterPro" id="IPR033489">
    <property type="entry name" value="RBBP6"/>
</dbReference>
<dbReference type="GO" id="GO:0008270">
    <property type="term" value="F:zinc ion binding"/>
    <property type="evidence" value="ECO:0007669"/>
    <property type="project" value="UniProtKB-KW"/>
</dbReference>
<dbReference type="CDD" id="cd16620">
    <property type="entry name" value="vRING-HC-C4C4_RBBP6"/>
    <property type="match status" value="1"/>
</dbReference>
<dbReference type="GO" id="GO:0006397">
    <property type="term" value="P:mRNA processing"/>
    <property type="evidence" value="ECO:0007669"/>
    <property type="project" value="InterPro"/>
</dbReference>
<comment type="caution">
    <text evidence="10">The sequence shown here is derived from an EMBL/GenBank/DDBJ whole genome shotgun (WGS) entry which is preliminary data.</text>
</comment>
<evidence type="ECO:0008006" key="12">
    <source>
        <dbReference type="Google" id="ProtNLM"/>
    </source>
</evidence>
<proteinExistence type="predicted"/>
<evidence type="ECO:0000313" key="11">
    <source>
        <dbReference type="Proteomes" id="UP001165289"/>
    </source>
</evidence>
<evidence type="ECO:0000256" key="2">
    <source>
        <dbReference type="ARBA" id="ARBA00022723"/>
    </source>
</evidence>
<dbReference type="InterPro" id="IPR001878">
    <property type="entry name" value="Znf_CCHC"/>
</dbReference>
<dbReference type="Gene3D" id="4.10.60.10">
    <property type="entry name" value="Zinc finger, CCHC-type"/>
    <property type="match status" value="1"/>
</dbReference>
<dbReference type="PROSITE" id="PS50158">
    <property type="entry name" value="ZF_CCHC"/>
    <property type="match status" value="1"/>
</dbReference>
<dbReference type="EMBL" id="JAKMXF010000188">
    <property type="protein sequence ID" value="KAI6655534.1"/>
    <property type="molecule type" value="Genomic_DNA"/>
</dbReference>
<evidence type="ECO:0000256" key="6">
    <source>
        <dbReference type="PROSITE-ProRule" id="PRU00047"/>
    </source>
</evidence>
<dbReference type="InterPro" id="IPR001841">
    <property type="entry name" value="Znf_RING"/>
</dbReference>
<evidence type="ECO:0000259" key="9">
    <source>
        <dbReference type="PROSITE" id="PS51282"/>
    </source>
</evidence>
<dbReference type="PANTHER" id="PTHR15439">
    <property type="entry name" value="RETINOBLASTOMA-BINDING PROTEIN 6"/>
    <property type="match status" value="1"/>
</dbReference>
<dbReference type="Pfam" id="PF00098">
    <property type="entry name" value="zf-CCHC"/>
    <property type="match status" value="1"/>
</dbReference>
<evidence type="ECO:0000256" key="1">
    <source>
        <dbReference type="ARBA" id="ARBA00004123"/>
    </source>
</evidence>
<dbReference type="PROSITE" id="PS50089">
    <property type="entry name" value="ZF_RING_2"/>
    <property type="match status" value="1"/>
</dbReference>
<comment type="subcellular location">
    <subcellularLocation>
        <location evidence="1">Nucleus</location>
    </subcellularLocation>
</comment>
<dbReference type="PROSITE" id="PS51282">
    <property type="entry name" value="DWNN"/>
    <property type="match status" value="1"/>
</dbReference>